<dbReference type="EMBL" id="QRDX01000004">
    <property type="protein sequence ID" value="RED48185.1"/>
    <property type="molecule type" value="Genomic_DNA"/>
</dbReference>
<dbReference type="PROSITE" id="PS51257">
    <property type="entry name" value="PROKAR_LIPOPROTEIN"/>
    <property type="match status" value="1"/>
</dbReference>
<comment type="function">
    <text evidence="2 10">Reversible hydration of carbon dioxide.</text>
</comment>
<comment type="caution">
    <text evidence="12">The sequence shown here is derived from an EMBL/GenBank/DDBJ whole genome shotgun (WGS) entry which is preliminary data.</text>
</comment>
<dbReference type="InterPro" id="IPR001148">
    <property type="entry name" value="CA_dom"/>
</dbReference>
<evidence type="ECO:0000256" key="5">
    <source>
        <dbReference type="ARBA" id="ARBA00014628"/>
    </source>
</evidence>
<dbReference type="RefSeq" id="WP_116523845.1">
    <property type="nucleotide sequence ID" value="NZ_QRDX01000004.1"/>
</dbReference>
<evidence type="ECO:0000256" key="6">
    <source>
        <dbReference type="ARBA" id="ARBA00022723"/>
    </source>
</evidence>
<dbReference type="InterPro" id="IPR036398">
    <property type="entry name" value="CA_dom_sf"/>
</dbReference>
<organism evidence="12 13">
    <name type="scientific">Seonamhaeicola aphaedonensis</name>
    <dbReference type="NCBI Taxonomy" id="1461338"/>
    <lineage>
        <taxon>Bacteria</taxon>
        <taxon>Pseudomonadati</taxon>
        <taxon>Bacteroidota</taxon>
        <taxon>Flavobacteriia</taxon>
        <taxon>Flavobacteriales</taxon>
        <taxon>Flavobacteriaceae</taxon>
    </lineage>
</organism>
<evidence type="ECO:0000313" key="12">
    <source>
        <dbReference type="EMBL" id="RED48185.1"/>
    </source>
</evidence>
<protein>
    <recommendedName>
        <fullName evidence="5 10">Carbonic anhydrase</fullName>
        <ecNumber evidence="4 10">4.2.1.1</ecNumber>
    </recommendedName>
</protein>
<dbReference type="Proteomes" id="UP000256629">
    <property type="component" value="Unassembled WGS sequence"/>
</dbReference>
<comment type="catalytic activity">
    <reaction evidence="9 10">
        <text>hydrogencarbonate + H(+) = CO2 + H2O</text>
        <dbReference type="Rhea" id="RHEA:10748"/>
        <dbReference type="ChEBI" id="CHEBI:15377"/>
        <dbReference type="ChEBI" id="CHEBI:15378"/>
        <dbReference type="ChEBI" id="CHEBI:16526"/>
        <dbReference type="ChEBI" id="CHEBI:17544"/>
        <dbReference type="EC" id="4.2.1.1"/>
    </reaction>
</comment>
<evidence type="ECO:0000256" key="4">
    <source>
        <dbReference type="ARBA" id="ARBA00012925"/>
    </source>
</evidence>
<keyword evidence="8 10" id="KW-0456">Lyase</keyword>
<feature type="signal peptide" evidence="10">
    <location>
        <begin position="1"/>
        <end position="18"/>
    </location>
</feature>
<gene>
    <name evidence="12" type="ORF">DFQ02_10423</name>
</gene>
<dbReference type="GO" id="GO:0008270">
    <property type="term" value="F:zinc ion binding"/>
    <property type="evidence" value="ECO:0007669"/>
    <property type="project" value="UniProtKB-UniRule"/>
</dbReference>
<sequence>MKTILKLLFCIVFLFTTACNNSKSKTIAEHSSHETHWSYEGETSPIHWAEIEKNSDCDGNRQSPINIIHKLTDSVHGKSDLKIHYSPSTFIQKVENNGHSIQFNFEAGDSIHYKNDTYFLKQIHFHEPSEHKINGVIYPIEIHLVHVNKHGNITVLGILGEEGDESQLFEFLESFLPLKNGETKTIHQKLDLSDLFKHSDDYYTYGGSLTTPPCTENVSWVVFKHPIILSVEEVLKLRNNMPVNNYRNEQSVNNRIVEFNY</sequence>
<accession>A0A3D9HFG8</accession>
<proteinExistence type="inferred from homology"/>
<evidence type="ECO:0000256" key="3">
    <source>
        <dbReference type="ARBA" id="ARBA00010718"/>
    </source>
</evidence>
<keyword evidence="10" id="KW-0732">Signal</keyword>
<dbReference type="CDD" id="cd03124">
    <property type="entry name" value="alpha_CA_prokaryotic_like"/>
    <property type="match status" value="1"/>
</dbReference>
<evidence type="ECO:0000259" key="11">
    <source>
        <dbReference type="PROSITE" id="PS51144"/>
    </source>
</evidence>
<dbReference type="AlphaFoldDB" id="A0A3D9HFG8"/>
<dbReference type="PANTHER" id="PTHR18952">
    <property type="entry name" value="CARBONIC ANHYDRASE"/>
    <property type="match status" value="1"/>
</dbReference>
<dbReference type="Gene3D" id="3.10.200.10">
    <property type="entry name" value="Alpha carbonic anhydrase"/>
    <property type="match status" value="1"/>
</dbReference>
<dbReference type="EC" id="4.2.1.1" evidence="4 10"/>
<evidence type="ECO:0000256" key="9">
    <source>
        <dbReference type="ARBA" id="ARBA00048348"/>
    </source>
</evidence>
<evidence type="ECO:0000313" key="13">
    <source>
        <dbReference type="Proteomes" id="UP000256629"/>
    </source>
</evidence>
<comment type="similarity">
    <text evidence="3 10">Belongs to the alpha-carbonic anhydrase family.</text>
</comment>
<dbReference type="PROSITE" id="PS51144">
    <property type="entry name" value="ALPHA_CA_2"/>
    <property type="match status" value="1"/>
</dbReference>
<feature type="chain" id="PRO_5025094308" description="Carbonic anhydrase" evidence="10">
    <location>
        <begin position="19"/>
        <end position="261"/>
    </location>
</feature>
<dbReference type="InterPro" id="IPR018338">
    <property type="entry name" value="Carbonic_anhydrase_a-class_CS"/>
</dbReference>
<dbReference type="PROSITE" id="PS00162">
    <property type="entry name" value="ALPHA_CA_1"/>
    <property type="match status" value="1"/>
</dbReference>
<evidence type="ECO:0000256" key="2">
    <source>
        <dbReference type="ARBA" id="ARBA00002904"/>
    </source>
</evidence>
<dbReference type="Pfam" id="PF00194">
    <property type="entry name" value="Carb_anhydrase"/>
    <property type="match status" value="1"/>
</dbReference>
<dbReference type="InterPro" id="IPR023561">
    <property type="entry name" value="Carbonic_anhydrase_a-class"/>
</dbReference>
<name>A0A3D9HFG8_9FLAO</name>
<evidence type="ECO:0000256" key="8">
    <source>
        <dbReference type="ARBA" id="ARBA00023239"/>
    </source>
</evidence>
<keyword evidence="13" id="KW-1185">Reference proteome</keyword>
<evidence type="ECO:0000256" key="1">
    <source>
        <dbReference type="ARBA" id="ARBA00001947"/>
    </source>
</evidence>
<comment type="cofactor">
    <cofactor evidence="1 10">
        <name>Zn(2+)</name>
        <dbReference type="ChEBI" id="CHEBI:29105"/>
    </cofactor>
</comment>
<keyword evidence="6 10" id="KW-0479">Metal-binding</keyword>
<reference evidence="12 13" key="1">
    <citation type="submission" date="2018-07" db="EMBL/GenBank/DDBJ databases">
        <title>Genomic Encyclopedia of Type Strains, Phase III (KMG-III): the genomes of soil and plant-associated and newly described type strains.</title>
        <authorList>
            <person name="Whitman W."/>
        </authorList>
    </citation>
    <scope>NUCLEOTIDE SEQUENCE [LARGE SCALE GENOMIC DNA]</scope>
    <source>
        <strain evidence="12 13">CECT 8487</strain>
    </source>
</reference>
<feature type="domain" description="Alpha-carbonic anhydrase" evidence="11">
    <location>
        <begin position="35"/>
        <end position="261"/>
    </location>
</feature>
<dbReference type="InterPro" id="IPR041891">
    <property type="entry name" value="Alpha_CA_prokaryot-like"/>
</dbReference>
<dbReference type="SUPFAM" id="SSF51069">
    <property type="entry name" value="Carbonic anhydrase"/>
    <property type="match status" value="1"/>
</dbReference>
<dbReference type="GO" id="GO:0004089">
    <property type="term" value="F:carbonate dehydratase activity"/>
    <property type="evidence" value="ECO:0007669"/>
    <property type="project" value="UniProtKB-UniRule"/>
</dbReference>
<evidence type="ECO:0000256" key="7">
    <source>
        <dbReference type="ARBA" id="ARBA00022833"/>
    </source>
</evidence>
<dbReference type="OrthoDB" id="5327615at2"/>
<evidence type="ECO:0000256" key="10">
    <source>
        <dbReference type="RuleBase" id="RU367011"/>
    </source>
</evidence>
<keyword evidence="7 10" id="KW-0862">Zinc</keyword>
<dbReference type="PANTHER" id="PTHR18952:SF265">
    <property type="entry name" value="CARBONIC ANHYDRASE"/>
    <property type="match status" value="1"/>
</dbReference>
<dbReference type="SMART" id="SM01057">
    <property type="entry name" value="Carb_anhydrase"/>
    <property type="match status" value="1"/>
</dbReference>